<dbReference type="AlphaFoldDB" id="A0A239PEL0"/>
<reference evidence="2 3" key="1">
    <citation type="submission" date="2017-06" db="EMBL/GenBank/DDBJ databases">
        <authorList>
            <person name="Kim H.J."/>
            <person name="Triplett B.A."/>
        </authorList>
    </citation>
    <scope>NUCLEOTIDE SEQUENCE [LARGE SCALE GENOMIC DNA]</scope>
    <source>
        <strain evidence="2 3">CGMCC 4.5593</strain>
    </source>
</reference>
<dbReference type="Pfam" id="PF19545">
    <property type="entry name" value="DUF6069"/>
    <property type="match status" value="1"/>
</dbReference>
<feature type="transmembrane region" description="Helical" evidence="1">
    <location>
        <begin position="57"/>
        <end position="76"/>
    </location>
</feature>
<dbReference type="InterPro" id="IPR045713">
    <property type="entry name" value="DUF6069"/>
</dbReference>
<evidence type="ECO:0000256" key="1">
    <source>
        <dbReference type="SAM" id="Phobius"/>
    </source>
</evidence>
<dbReference type="RefSeq" id="WP_089255191.1">
    <property type="nucleotide sequence ID" value="NZ_FZPH01000023.1"/>
</dbReference>
<evidence type="ECO:0000313" key="3">
    <source>
        <dbReference type="Proteomes" id="UP000198362"/>
    </source>
</evidence>
<name>A0A239PEL0_9ACTN</name>
<gene>
    <name evidence="2" type="ORF">SAMN05421812_12360</name>
</gene>
<keyword evidence="1" id="KW-0472">Membrane</keyword>
<feature type="transmembrane region" description="Helical" evidence="1">
    <location>
        <begin position="114"/>
        <end position="134"/>
    </location>
</feature>
<keyword evidence="1" id="KW-1133">Transmembrane helix</keyword>
<keyword evidence="3" id="KW-1185">Reference proteome</keyword>
<dbReference type="EMBL" id="FZPH01000023">
    <property type="protein sequence ID" value="SNT65507.1"/>
    <property type="molecule type" value="Genomic_DNA"/>
</dbReference>
<organism evidence="2 3">
    <name type="scientific">Asanoa hainanensis</name>
    <dbReference type="NCBI Taxonomy" id="560556"/>
    <lineage>
        <taxon>Bacteria</taxon>
        <taxon>Bacillati</taxon>
        <taxon>Actinomycetota</taxon>
        <taxon>Actinomycetes</taxon>
        <taxon>Micromonosporales</taxon>
        <taxon>Micromonosporaceae</taxon>
        <taxon>Asanoa</taxon>
    </lineage>
</organism>
<accession>A0A239PEL0</accession>
<proteinExistence type="predicted"/>
<evidence type="ECO:0000313" key="2">
    <source>
        <dbReference type="EMBL" id="SNT65507.1"/>
    </source>
</evidence>
<feature type="transmembrane region" description="Helical" evidence="1">
    <location>
        <begin position="88"/>
        <end position="108"/>
    </location>
</feature>
<keyword evidence="1" id="KW-0812">Transmembrane</keyword>
<protein>
    <submittedName>
        <fullName evidence="2">Uncharacterized protein</fullName>
    </submittedName>
</protein>
<sequence>MSTRTEVARRAGIVCGGTAAALLVWLLATPVLGVDLTVRVPAGLARSADLPARDVVGPGQVAAVAAGAGVLAWALLAGLERLTRHAAVVWLSCALPVLILSLAGPLAATSAAGLLALAGMHLAVGVVLVPGLALTPPARIRRDSTPEPA</sequence>
<dbReference type="Proteomes" id="UP000198362">
    <property type="component" value="Unassembled WGS sequence"/>
</dbReference>